<feature type="region of interest" description="Disordered" evidence="2">
    <location>
        <begin position="78"/>
        <end position="177"/>
    </location>
</feature>
<accession>A0A1D1VG76</accession>
<dbReference type="EMBL" id="BDGG01000006">
    <property type="protein sequence ID" value="GAV00630.1"/>
    <property type="molecule type" value="Genomic_DNA"/>
</dbReference>
<feature type="domain" description="RRM" evidence="3">
    <location>
        <begin position="6"/>
        <end position="84"/>
    </location>
</feature>
<organism evidence="4 5">
    <name type="scientific">Ramazzottius varieornatus</name>
    <name type="common">Water bear</name>
    <name type="synonym">Tardigrade</name>
    <dbReference type="NCBI Taxonomy" id="947166"/>
    <lineage>
        <taxon>Eukaryota</taxon>
        <taxon>Metazoa</taxon>
        <taxon>Ecdysozoa</taxon>
        <taxon>Tardigrada</taxon>
        <taxon>Eutardigrada</taxon>
        <taxon>Parachela</taxon>
        <taxon>Hypsibioidea</taxon>
        <taxon>Ramazzottiidae</taxon>
        <taxon>Ramazzottius</taxon>
    </lineage>
</organism>
<proteinExistence type="predicted"/>
<name>A0A1D1VG76_RAMVA</name>
<dbReference type="InterPro" id="IPR035979">
    <property type="entry name" value="RBD_domain_sf"/>
</dbReference>
<evidence type="ECO:0000313" key="5">
    <source>
        <dbReference type="Proteomes" id="UP000186922"/>
    </source>
</evidence>
<dbReference type="OrthoDB" id="439808at2759"/>
<dbReference type="InterPro" id="IPR000504">
    <property type="entry name" value="RRM_dom"/>
</dbReference>
<gene>
    <name evidence="4" type="primary">RvY_11453-1</name>
    <name evidence="4" type="synonym">RvY_11453.1</name>
    <name evidence="4" type="ORF">RvY_11453</name>
</gene>
<protein>
    <recommendedName>
        <fullName evidence="3">RRM domain-containing protein</fullName>
    </recommendedName>
</protein>
<comment type="caution">
    <text evidence="4">The sequence shown here is derived from an EMBL/GenBank/DDBJ whole genome shotgun (WGS) entry which is preliminary data.</text>
</comment>
<feature type="compositionally biased region" description="Basic and acidic residues" evidence="2">
    <location>
        <begin position="84"/>
        <end position="94"/>
    </location>
</feature>
<reference evidence="4 5" key="1">
    <citation type="journal article" date="2016" name="Nat. Commun.">
        <title>Extremotolerant tardigrade genome and improved radiotolerance of human cultured cells by tardigrade-unique protein.</title>
        <authorList>
            <person name="Hashimoto T."/>
            <person name="Horikawa D.D."/>
            <person name="Saito Y."/>
            <person name="Kuwahara H."/>
            <person name="Kozuka-Hata H."/>
            <person name="Shin-I T."/>
            <person name="Minakuchi Y."/>
            <person name="Ohishi K."/>
            <person name="Motoyama A."/>
            <person name="Aizu T."/>
            <person name="Enomoto A."/>
            <person name="Kondo K."/>
            <person name="Tanaka S."/>
            <person name="Hara Y."/>
            <person name="Koshikawa S."/>
            <person name="Sagara H."/>
            <person name="Miura T."/>
            <person name="Yokobori S."/>
            <person name="Miyagawa K."/>
            <person name="Suzuki Y."/>
            <person name="Kubo T."/>
            <person name="Oyama M."/>
            <person name="Kohara Y."/>
            <person name="Fujiyama A."/>
            <person name="Arakawa K."/>
            <person name="Katayama T."/>
            <person name="Toyoda A."/>
            <person name="Kunieda T."/>
        </authorList>
    </citation>
    <scope>NUCLEOTIDE SEQUENCE [LARGE SCALE GENOMIC DNA]</scope>
    <source>
        <strain evidence="4 5">YOKOZUNA-1</strain>
    </source>
</reference>
<evidence type="ECO:0000256" key="2">
    <source>
        <dbReference type="SAM" id="MobiDB-lite"/>
    </source>
</evidence>
<evidence type="ECO:0000313" key="4">
    <source>
        <dbReference type="EMBL" id="GAV00630.1"/>
    </source>
</evidence>
<dbReference type="InterPro" id="IPR050441">
    <property type="entry name" value="RBM"/>
</dbReference>
<dbReference type="Proteomes" id="UP000186922">
    <property type="component" value="Unassembled WGS sequence"/>
</dbReference>
<dbReference type="SUPFAM" id="SSF54928">
    <property type="entry name" value="RNA-binding domain, RBD"/>
    <property type="match status" value="1"/>
</dbReference>
<feature type="compositionally biased region" description="Basic and acidic residues" evidence="2">
    <location>
        <begin position="123"/>
        <end position="177"/>
    </location>
</feature>
<dbReference type="STRING" id="947166.A0A1D1VG76"/>
<dbReference type="PANTHER" id="PTHR48034">
    <property type="entry name" value="TRANSFORMER-2 SEX-DETERMINING PROTEIN-RELATED"/>
    <property type="match status" value="1"/>
</dbReference>
<dbReference type="Gene3D" id="3.30.70.330">
    <property type="match status" value="1"/>
</dbReference>
<dbReference type="AlphaFoldDB" id="A0A1D1VG76"/>
<sequence length="177" mass="21082">MPRNGVSLYVNGVSDDVRSDDLRNMFEKYGKVMDVYVPLDFYTRRSRGFAYVQFENGHDAEEAMYYLDRKKLSGRNLEIQFAQGDRKTPYDMKSRERRRRHGDRDGRRSVDRRRRTDRRSRSRSRERPSHRGRKSDDRRAPRERSSTAESEKSPSHKADKSSRQKSSRAERASRERS</sequence>
<keyword evidence="5" id="KW-1185">Reference proteome</keyword>
<dbReference type="GO" id="GO:0003723">
    <property type="term" value="F:RNA binding"/>
    <property type="evidence" value="ECO:0007669"/>
    <property type="project" value="UniProtKB-UniRule"/>
</dbReference>
<evidence type="ECO:0000256" key="1">
    <source>
        <dbReference type="PROSITE-ProRule" id="PRU00176"/>
    </source>
</evidence>
<dbReference type="Pfam" id="PF00076">
    <property type="entry name" value="RRM_1"/>
    <property type="match status" value="1"/>
</dbReference>
<evidence type="ECO:0000259" key="3">
    <source>
        <dbReference type="PROSITE" id="PS50102"/>
    </source>
</evidence>
<dbReference type="PROSITE" id="PS50102">
    <property type="entry name" value="RRM"/>
    <property type="match status" value="1"/>
</dbReference>
<feature type="compositionally biased region" description="Basic residues" evidence="2">
    <location>
        <begin position="110"/>
        <end position="122"/>
    </location>
</feature>
<keyword evidence="1" id="KW-0694">RNA-binding</keyword>
<dbReference type="SMART" id="SM00360">
    <property type="entry name" value="RRM"/>
    <property type="match status" value="1"/>
</dbReference>
<dbReference type="InterPro" id="IPR012677">
    <property type="entry name" value="Nucleotide-bd_a/b_plait_sf"/>
</dbReference>